<evidence type="ECO:0000313" key="4">
    <source>
        <dbReference type="Proteomes" id="UP001175271"/>
    </source>
</evidence>
<keyword evidence="4" id="KW-1185">Reference proteome</keyword>
<dbReference type="Proteomes" id="UP001175271">
    <property type="component" value="Unassembled WGS sequence"/>
</dbReference>
<gene>
    <name evidence="3" type="ORF">QR680_013242</name>
</gene>
<dbReference type="EMBL" id="JAUCMV010000002">
    <property type="protein sequence ID" value="KAK0417852.1"/>
    <property type="molecule type" value="Genomic_DNA"/>
</dbReference>
<sequence length="145" mass="16018">MTPHPLLLLALLAAPFLQASANEGAKYECNSVMTPGGGASRGTIVMDAKNETNPGNVAMKERRKKARLDTDKCNNSALRKIMKKSVTTDPTESKRNIYRTALAELNVHLNVFCARCEFSYVSRTTMYCQMTGDVGDVTCYAFREN</sequence>
<dbReference type="Pfam" id="PF04155">
    <property type="entry name" value="Ground-like"/>
    <property type="match status" value="1"/>
</dbReference>
<evidence type="ECO:0000259" key="2">
    <source>
        <dbReference type="Pfam" id="PF04155"/>
    </source>
</evidence>
<dbReference type="AlphaFoldDB" id="A0AA39I7G1"/>
<proteinExistence type="predicted"/>
<accession>A0AA39I7G1</accession>
<protein>
    <recommendedName>
        <fullName evidence="2">Ground-like domain-containing protein</fullName>
    </recommendedName>
</protein>
<comment type="caution">
    <text evidence="3">The sequence shown here is derived from an EMBL/GenBank/DDBJ whole genome shotgun (WGS) entry which is preliminary data.</text>
</comment>
<feature type="domain" description="Ground-like" evidence="2">
    <location>
        <begin position="71"/>
        <end position="142"/>
    </location>
</feature>
<evidence type="ECO:0000313" key="3">
    <source>
        <dbReference type="EMBL" id="KAK0417852.1"/>
    </source>
</evidence>
<feature type="signal peptide" evidence="1">
    <location>
        <begin position="1"/>
        <end position="21"/>
    </location>
</feature>
<organism evidence="3 4">
    <name type="scientific">Steinernema hermaphroditum</name>
    <dbReference type="NCBI Taxonomy" id="289476"/>
    <lineage>
        <taxon>Eukaryota</taxon>
        <taxon>Metazoa</taxon>
        <taxon>Ecdysozoa</taxon>
        <taxon>Nematoda</taxon>
        <taxon>Chromadorea</taxon>
        <taxon>Rhabditida</taxon>
        <taxon>Tylenchina</taxon>
        <taxon>Panagrolaimomorpha</taxon>
        <taxon>Strongyloidoidea</taxon>
        <taxon>Steinernematidae</taxon>
        <taxon>Steinernema</taxon>
    </lineage>
</organism>
<feature type="chain" id="PRO_5041342733" description="Ground-like domain-containing protein" evidence="1">
    <location>
        <begin position="22"/>
        <end position="145"/>
    </location>
</feature>
<dbReference type="InterPro" id="IPR007284">
    <property type="entry name" value="Ground-like_dom"/>
</dbReference>
<reference evidence="3" key="1">
    <citation type="submission" date="2023-06" db="EMBL/GenBank/DDBJ databases">
        <title>Genomic analysis of the entomopathogenic nematode Steinernema hermaphroditum.</title>
        <authorList>
            <person name="Schwarz E.M."/>
            <person name="Heppert J.K."/>
            <person name="Baniya A."/>
            <person name="Schwartz H.T."/>
            <person name="Tan C.-H."/>
            <person name="Antoshechkin I."/>
            <person name="Sternberg P.W."/>
            <person name="Goodrich-Blair H."/>
            <person name="Dillman A.R."/>
        </authorList>
    </citation>
    <scope>NUCLEOTIDE SEQUENCE</scope>
    <source>
        <strain evidence="3">PS9179</strain>
        <tissue evidence="3">Whole animal</tissue>
    </source>
</reference>
<name>A0AA39I7G1_9BILA</name>
<evidence type="ECO:0000256" key="1">
    <source>
        <dbReference type="SAM" id="SignalP"/>
    </source>
</evidence>
<keyword evidence="1" id="KW-0732">Signal</keyword>